<dbReference type="InterPro" id="IPR051331">
    <property type="entry name" value="Chorismate_mutase-related"/>
</dbReference>
<dbReference type="InterPro" id="IPR036263">
    <property type="entry name" value="Chorismate_II_sf"/>
</dbReference>
<comment type="caution">
    <text evidence="5">The sequence shown here is derived from an EMBL/GenBank/DDBJ whole genome shotgun (WGS) entry which is preliminary data.</text>
</comment>
<dbReference type="OrthoDB" id="669870at2"/>
<evidence type="ECO:0000313" key="6">
    <source>
        <dbReference type="Proteomes" id="UP000186720"/>
    </source>
</evidence>
<dbReference type="EC" id="5.4.99.5" evidence="1"/>
<dbReference type="EMBL" id="MPPL01000001">
    <property type="protein sequence ID" value="OKS89209.1"/>
    <property type="molecule type" value="Genomic_DNA"/>
</dbReference>
<evidence type="ECO:0000259" key="4">
    <source>
        <dbReference type="PROSITE" id="PS51168"/>
    </source>
</evidence>
<feature type="signal peptide" evidence="3">
    <location>
        <begin position="1"/>
        <end position="23"/>
    </location>
</feature>
<gene>
    <name evidence="5" type="ORF">RG47T_4691</name>
</gene>
<accession>A0A1Q6A5C0</accession>
<dbReference type="InterPro" id="IPR002701">
    <property type="entry name" value="CM_II_prokaryot"/>
</dbReference>
<dbReference type="AlphaFoldDB" id="A0A1Q6A5C0"/>
<dbReference type="SMART" id="SM00830">
    <property type="entry name" value="CM_2"/>
    <property type="match status" value="1"/>
</dbReference>
<dbReference type="GO" id="GO:0009697">
    <property type="term" value="P:salicylic acid biosynthetic process"/>
    <property type="evidence" value="ECO:0007669"/>
    <property type="project" value="TreeGrafter"/>
</dbReference>
<dbReference type="Pfam" id="PF01817">
    <property type="entry name" value="CM_2"/>
    <property type="match status" value="1"/>
</dbReference>
<dbReference type="RefSeq" id="WP_074492053.1">
    <property type="nucleotide sequence ID" value="NZ_FPAM01000007.1"/>
</dbReference>
<organism evidence="5 6">
    <name type="scientific">Mucilaginibacter polytrichastri</name>
    <dbReference type="NCBI Taxonomy" id="1302689"/>
    <lineage>
        <taxon>Bacteria</taxon>
        <taxon>Pseudomonadati</taxon>
        <taxon>Bacteroidota</taxon>
        <taxon>Sphingobacteriia</taxon>
        <taxon>Sphingobacteriales</taxon>
        <taxon>Sphingobacteriaceae</taxon>
        <taxon>Mucilaginibacter</taxon>
    </lineage>
</organism>
<dbReference type="PROSITE" id="PS51168">
    <property type="entry name" value="CHORISMATE_MUT_2"/>
    <property type="match status" value="1"/>
</dbReference>
<dbReference type="PANTHER" id="PTHR38041">
    <property type="entry name" value="CHORISMATE MUTASE"/>
    <property type="match status" value="1"/>
</dbReference>
<name>A0A1Q6A5C0_9SPHI</name>
<dbReference type="Proteomes" id="UP000186720">
    <property type="component" value="Unassembled WGS sequence"/>
</dbReference>
<dbReference type="InterPro" id="IPR036979">
    <property type="entry name" value="CM_dom_sf"/>
</dbReference>
<protein>
    <recommendedName>
        <fullName evidence="1">chorismate mutase</fullName>
        <ecNumber evidence="1">5.4.99.5</ecNumber>
    </recommendedName>
</protein>
<evidence type="ECO:0000256" key="3">
    <source>
        <dbReference type="SAM" id="SignalP"/>
    </source>
</evidence>
<evidence type="ECO:0000256" key="1">
    <source>
        <dbReference type="ARBA" id="ARBA00012404"/>
    </source>
</evidence>
<dbReference type="GO" id="GO:0046417">
    <property type="term" value="P:chorismate metabolic process"/>
    <property type="evidence" value="ECO:0007669"/>
    <property type="project" value="InterPro"/>
</dbReference>
<reference evidence="5 6" key="1">
    <citation type="submission" date="2016-11" db="EMBL/GenBank/DDBJ databases">
        <title>Whole Genome Sequencing of Mucilaginibacter polytrichastri RG4-7(T) isolated from the moss sample.</title>
        <authorList>
            <person name="Li Y."/>
        </authorList>
    </citation>
    <scope>NUCLEOTIDE SEQUENCE [LARGE SCALE GENOMIC DNA]</scope>
    <source>
        <strain evidence="5 6">RG4-7</strain>
    </source>
</reference>
<dbReference type="Gene3D" id="1.20.59.10">
    <property type="entry name" value="Chorismate mutase"/>
    <property type="match status" value="1"/>
</dbReference>
<feature type="domain" description="Chorismate mutase" evidence="4">
    <location>
        <begin position="26"/>
        <end position="117"/>
    </location>
</feature>
<dbReference type="PANTHER" id="PTHR38041:SF1">
    <property type="entry name" value="CHORISMATE MUTASE"/>
    <property type="match status" value="1"/>
</dbReference>
<feature type="chain" id="PRO_5010330343" description="chorismate mutase" evidence="3">
    <location>
        <begin position="24"/>
        <end position="119"/>
    </location>
</feature>
<sequence length="119" mass="13244">MKIKHIALTVLAILGLGFCRSYAQTTAPDNTLAINRQKIDSLDKMLIQVLGERERVVKEIGIYKAKNNIPSLQAARFQQVLNKGIEAGKKEGLSAEFVTDLLNAIHKESLRIEDSLKVK</sequence>
<dbReference type="GO" id="GO:0004106">
    <property type="term" value="F:chorismate mutase activity"/>
    <property type="evidence" value="ECO:0007669"/>
    <property type="project" value="UniProtKB-EC"/>
</dbReference>
<evidence type="ECO:0000313" key="5">
    <source>
        <dbReference type="EMBL" id="OKS89209.1"/>
    </source>
</evidence>
<dbReference type="STRING" id="1302689.RG47T_4691"/>
<dbReference type="SUPFAM" id="SSF48600">
    <property type="entry name" value="Chorismate mutase II"/>
    <property type="match status" value="1"/>
</dbReference>
<keyword evidence="3" id="KW-0732">Signal</keyword>
<proteinExistence type="predicted"/>
<keyword evidence="6" id="KW-1185">Reference proteome</keyword>
<evidence type="ECO:0000256" key="2">
    <source>
        <dbReference type="ARBA" id="ARBA00023235"/>
    </source>
</evidence>
<keyword evidence="2" id="KW-0413">Isomerase</keyword>